<feature type="compositionally biased region" description="Polar residues" evidence="1">
    <location>
        <begin position="157"/>
        <end position="168"/>
    </location>
</feature>
<organism evidence="2 3">
    <name type="scientific">Petrolisthes manimaculis</name>
    <dbReference type="NCBI Taxonomy" id="1843537"/>
    <lineage>
        <taxon>Eukaryota</taxon>
        <taxon>Metazoa</taxon>
        <taxon>Ecdysozoa</taxon>
        <taxon>Arthropoda</taxon>
        <taxon>Crustacea</taxon>
        <taxon>Multicrustacea</taxon>
        <taxon>Malacostraca</taxon>
        <taxon>Eumalacostraca</taxon>
        <taxon>Eucarida</taxon>
        <taxon>Decapoda</taxon>
        <taxon>Pleocyemata</taxon>
        <taxon>Anomura</taxon>
        <taxon>Galatheoidea</taxon>
        <taxon>Porcellanidae</taxon>
        <taxon>Petrolisthes</taxon>
    </lineage>
</organism>
<comment type="caution">
    <text evidence="2">The sequence shown here is derived from an EMBL/GenBank/DDBJ whole genome shotgun (WGS) entry which is preliminary data.</text>
</comment>
<name>A0AAE1TYA5_9EUCA</name>
<feature type="compositionally biased region" description="Basic and acidic residues" evidence="1">
    <location>
        <begin position="147"/>
        <end position="156"/>
    </location>
</feature>
<dbReference type="Proteomes" id="UP001292094">
    <property type="component" value="Unassembled WGS sequence"/>
</dbReference>
<evidence type="ECO:0000313" key="2">
    <source>
        <dbReference type="EMBL" id="KAK4301881.1"/>
    </source>
</evidence>
<evidence type="ECO:0000256" key="1">
    <source>
        <dbReference type="SAM" id="MobiDB-lite"/>
    </source>
</evidence>
<evidence type="ECO:0000313" key="3">
    <source>
        <dbReference type="Proteomes" id="UP001292094"/>
    </source>
</evidence>
<dbReference type="EMBL" id="JAWZYT010002815">
    <property type="protein sequence ID" value="KAK4301881.1"/>
    <property type="molecule type" value="Genomic_DNA"/>
</dbReference>
<proteinExistence type="predicted"/>
<gene>
    <name evidence="2" type="ORF">Pmani_025994</name>
</gene>
<sequence length="269" mass="29156">MWAPGEVMFRGDLVRGGVGWGGGLAALVGVSCVEGRDLWQLSVHLVSWPNVILQVCHSSSSQHLIVCTFKSSSRSAFHNFAFLIFSPPSPRVKSPTPPLADTSRFSAFFAHSAPVLRQTGSPDKVMGQWAGPWVPSPLVTAGQGDHGSAKLPHDEPASNTSARNSPQRKQLKKEEEEEEEEEEKGVMTLRQPIHVLLVLLYPTGHITQPCSASQLHPPLHTDQPLGLAGTGVDIIHVAKDNVRENRTIVMKNVTYGKAVGKMAEIMPAN</sequence>
<feature type="region of interest" description="Disordered" evidence="1">
    <location>
        <begin position="136"/>
        <end position="186"/>
    </location>
</feature>
<reference evidence="2" key="1">
    <citation type="submission" date="2023-11" db="EMBL/GenBank/DDBJ databases">
        <title>Genome assemblies of two species of porcelain crab, Petrolisthes cinctipes and Petrolisthes manimaculis (Anomura: Porcellanidae).</title>
        <authorList>
            <person name="Angst P."/>
        </authorList>
    </citation>
    <scope>NUCLEOTIDE SEQUENCE</scope>
    <source>
        <strain evidence="2">PB745_02</strain>
        <tissue evidence="2">Gill</tissue>
    </source>
</reference>
<dbReference type="AlphaFoldDB" id="A0AAE1TYA5"/>
<accession>A0AAE1TYA5</accession>
<keyword evidence="3" id="KW-1185">Reference proteome</keyword>
<protein>
    <submittedName>
        <fullName evidence="2">Uncharacterized protein</fullName>
    </submittedName>
</protein>